<comment type="similarity">
    <text evidence="1">Belongs to the peptidase S12 family.</text>
</comment>
<sequence length="541" mass="60691">MAFERSQLLERLHSVTPLVEQICKTSGTPGASIVVAQRGHQIFQHHYGYRDVERREAPDSDTVYYVGSLSKGIAAAAVGILVDEKRFDWNTTLRQLIPTFQQRDKSLEDMINVADILSHRTGLSGPNALWSQGGNKVYLERESIIPTFANLQTVKNFRASWLYCNPGYWLADEIISRTTGQTYGSFLIDRIFSPLGMTRTFIKKPDSTPPNSAKAYMPMEDGTFAEIPPPAVFDGSAIATAGGVKSSATDMLKYYSALLRSRELEFFGNEDKEATTIKQASYLTSARTLLSPRLMLEQSYGLGLARVQLPGSFGAIGLNPGLLEEMPTIGKGAASKLVIYHQGSFPGFLSAVFMVPDEDVVLLVLTNSLAFNDAADWLGQMVLEYIIDSPQKTDFVKLAEETRNTTLRMYRTFEDHLKHDGTPDPKTKPLGAYAGSYYNSPNTFAIKVVEKNEQLHMYFQNETWDVYTLKPCGNDCFSWGITYKEQVERARWPIANVDYYKFQFEADEHGVVSRLEWHHDPNTGPETFVKERDEHASTAHS</sequence>
<dbReference type="Pfam" id="PF11954">
    <property type="entry name" value="DUF3471"/>
    <property type="match status" value="1"/>
</dbReference>
<dbReference type="InterPro" id="IPR021860">
    <property type="entry name" value="Peptidase_S12_Pab87-rel_C"/>
</dbReference>
<keyword evidence="6" id="KW-1185">Reference proteome</keyword>
<evidence type="ECO:0000256" key="1">
    <source>
        <dbReference type="ARBA" id="ARBA00038215"/>
    </source>
</evidence>
<dbReference type="InterPro" id="IPR050491">
    <property type="entry name" value="AmpC-like"/>
</dbReference>
<gene>
    <name evidence="5" type="ORF">SLS63_003754</name>
</gene>
<dbReference type="InterPro" id="IPR012338">
    <property type="entry name" value="Beta-lactam/transpept-like"/>
</dbReference>
<reference evidence="5 6" key="1">
    <citation type="submission" date="2024-02" db="EMBL/GenBank/DDBJ databases">
        <title>De novo assembly and annotation of 12 fungi associated with fruit tree decline syndrome in Ontario, Canada.</title>
        <authorList>
            <person name="Sulman M."/>
            <person name="Ellouze W."/>
            <person name="Ilyukhin E."/>
        </authorList>
    </citation>
    <scope>NUCLEOTIDE SEQUENCE [LARGE SCALE GENOMIC DNA]</scope>
    <source>
        <strain evidence="5 6">M169</strain>
    </source>
</reference>
<dbReference type="EMBL" id="JAKNSF020000012">
    <property type="protein sequence ID" value="KAK7735796.1"/>
    <property type="molecule type" value="Genomic_DNA"/>
</dbReference>
<evidence type="ECO:0000259" key="3">
    <source>
        <dbReference type="Pfam" id="PF00144"/>
    </source>
</evidence>
<evidence type="ECO:0008006" key="7">
    <source>
        <dbReference type="Google" id="ProtNLM"/>
    </source>
</evidence>
<dbReference type="Pfam" id="PF00144">
    <property type="entry name" value="Beta-lactamase"/>
    <property type="match status" value="1"/>
</dbReference>
<evidence type="ECO:0000313" key="6">
    <source>
        <dbReference type="Proteomes" id="UP001430848"/>
    </source>
</evidence>
<accession>A0ABR1PGL4</accession>
<feature type="region of interest" description="Disordered" evidence="2">
    <location>
        <begin position="522"/>
        <end position="541"/>
    </location>
</feature>
<evidence type="ECO:0000259" key="4">
    <source>
        <dbReference type="Pfam" id="PF11954"/>
    </source>
</evidence>
<dbReference type="Proteomes" id="UP001430848">
    <property type="component" value="Unassembled WGS sequence"/>
</dbReference>
<comment type="caution">
    <text evidence="5">The sequence shown here is derived from an EMBL/GenBank/DDBJ whole genome shotgun (WGS) entry which is preliminary data.</text>
</comment>
<dbReference type="SUPFAM" id="SSF56601">
    <property type="entry name" value="beta-lactamase/transpeptidase-like"/>
    <property type="match status" value="1"/>
</dbReference>
<evidence type="ECO:0000313" key="5">
    <source>
        <dbReference type="EMBL" id="KAK7735796.1"/>
    </source>
</evidence>
<protein>
    <recommendedName>
        <fullName evidence="7">Beta-lactamase/transpeptidase-like protein</fullName>
    </recommendedName>
</protein>
<dbReference type="PANTHER" id="PTHR46825:SF14">
    <property type="entry name" value="BETA-LACTAMASE-RELATED DOMAIN-CONTAINING PROTEIN"/>
    <property type="match status" value="1"/>
</dbReference>
<dbReference type="InterPro" id="IPR001466">
    <property type="entry name" value="Beta-lactam-related"/>
</dbReference>
<feature type="domain" description="Peptidase S12 Pab87-related C-terminal" evidence="4">
    <location>
        <begin position="423"/>
        <end position="522"/>
    </location>
</feature>
<feature type="domain" description="Beta-lactamase-related" evidence="3">
    <location>
        <begin position="18"/>
        <end position="372"/>
    </location>
</feature>
<dbReference type="PANTHER" id="PTHR46825">
    <property type="entry name" value="D-ALANYL-D-ALANINE-CARBOXYPEPTIDASE/ENDOPEPTIDASE AMPH"/>
    <property type="match status" value="1"/>
</dbReference>
<dbReference type="Gene3D" id="2.40.128.600">
    <property type="match status" value="1"/>
</dbReference>
<organism evidence="5 6">
    <name type="scientific">Diaporthe eres</name>
    <name type="common">Phomopsis oblonga</name>
    <dbReference type="NCBI Taxonomy" id="83184"/>
    <lineage>
        <taxon>Eukaryota</taxon>
        <taxon>Fungi</taxon>
        <taxon>Dikarya</taxon>
        <taxon>Ascomycota</taxon>
        <taxon>Pezizomycotina</taxon>
        <taxon>Sordariomycetes</taxon>
        <taxon>Sordariomycetidae</taxon>
        <taxon>Diaporthales</taxon>
        <taxon>Diaporthaceae</taxon>
        <taxon>Diaporthe</taxon>
        <taxon>Diaporthe eres species complex</taxon>
    </lineage>
</organism>
<proteinExistence type="inferred from homology"/>
<name>A0ABR1PGL4_DIAER</name>
<dbReference type="Gene3D" id="3.40.710.10">
    <property type="entry name" value="DD-peptidase/beta-lactamase superfamily"/>
    <property type="match status" value="1"/>
</dbReference>
<evidence type="ECO:0000256" key="2">
    <source>
        <dbReference type="SAM" id="MobiDB-lite"/>
    </source>
</evidence>
<feature type="compositionally biased region" description="Basic and acidic residues" evidence="2">
    <location>
        <begin position="528"/>
        <end position="541"/>
    </location>
</feature>